<keyword evidence="3" id="KW-1185">Reference proteome</keyword>
<dbReference type="EMBL" id="JAFLVR010000012">
    <property type="protein sequence ID" value="MBO0451788.1"/>
    <property type="molecule type" value="Genomic_DNA"/>
</dbReference>
<gene>
    <name evidence="2" type="ORF">JZO85_05870</name>
</gene>
<dbReference type="Proteomes" id="UP000664495">
    <property type="component" value="Unassembled WGS sequence"/>
</dbReference>
<feature type="compositionally biased region" description="Basic and acidic residues" evidence="1">
    <location>
        <begin position="224"/>
        <end position="260"/>
    </location>
</feature>
<name>A0ABS3HGQ6_9ENTE</name>
<evidence type="ECO:0000256" key="1">
    <source>
        <dbReference type="SAM" id="MobiDB-lite"/>
    </source>
</evidence>
<dbReference type="RefSeq" id="WP_207107570.1">
    <property type="nucleotide sequence ID" value="NZ_JAFLVR010000012.1"/>
</dbReference>
<organism evidence="2 3">
    <name type="scientific">Candidatus Enterococcus murrayae</name>
    <dbReference type="NCBI Taxonomy" id="2815321"/>
    <lineage>
        <taxon>Bacteria</taxon>
        <taxon>Bacillati</taxon>
        <taxon>Bacillota</taxon>
        <taxon>Bacilli</taxon>
        <taxon>Lactobacillales</taxon>
        <taxon>Enterococcaceae</taxon>
        <taxon>Enterococcus</taxon>
    </lineage>
</organism>
<comment type="caution">
    <text evidence="2">The sequence shown here is derived from an EMBL/GenBank/DDBJ whole genome shotgun (WGS) entry which is preliminary data.</text>
</comment>
<protein>
    <submittedName>
        <fullName evidence="2">Uncharacterized protein</fullName>
    </submittedName>
</protein>
<sequence>MTKRVQDFYASTNNNERLIQFMVAILVRNSLSQGIFTEQLKELIREVYLTAEPNDTMRRCSPFFKRCFSGSEWKGLIKKLFKNESNYFANTEEARFYNNYLGSEGTLKNHREDLIYHVESVFEDAEGKKHKLTIPDTDPTKSEEQTVNILRTLSLLTVFENAGVRKFVEYVSYKTPGLTIASAHNSRKEKKAAQASQTKNVPEAATQAPQQEKEQKQFVQSIANKKETGQLLPADRETRHTQAPREELRSEAQDDTRDSLPETNGNDSASPMNSPTSDGEKGRENLQPATKKKPNKPAELPKRPDTSYMRYGKSEAQIEEERENKRLQREADRKNGKKKKRKKRK</sequence>
<accession>A0ABS3HGQ6</accession>
<evidence type="ECO:0000313" key="3">
    <source>
        <dbReference type="Proteomes" id="UP000664495"/>
    </source>
</evidence>
<feature type="compositionally biased region" description="Polar residues" evidence="1">
    <location>
        <begin position="261"/>
        <end position="277"/>
    </location>
</feature>
<feature type="region of interest" description="Disordered" evidence="1">
    <location>
        <begin position="184"/>
        <end position="345"/>
    </location>
</feature>
<proteinExistence type="predicted"/>
<feature type="compositionally biased region" description="Basic and acidic residues" evidence="1">
    <location>
        <begin position="322"/>
        <end position="334"/>
    </location>
</feature>
<feature type="compositionally biased region" description="Basic residues" evidence="1">
    <location>
        <begin position="335"/>
        <end position="345"/>
    </location>
</feature>
<evidence type="ECO:0000313" key="2">
    <source>
        <dbReference type="EMBL" id="MBO0451788.1"/>
    </source>
</evidence>
<reference evidence="2 3" key="1">
    <citation type="submission" date="2021-03" db="EMBL/GenBank/DDBJ databases">
        <title>Enterococcal diversity collection.</title>
        <authorList>
            <person name="Gilmore M.S."/>
            <person name="Schwartzman J."/>
            <person name="Van Tyne D."/>
            <person name="Martin M."/>
            <person name="Earl A.M."/>
            <person name="Manson A.L."/>
            <person name="Straub T."/>
            <person name="Salamzade R."/>
            <person name="Saavedra J."/>
            <person name="Lebreton F."/>
            <person name="Prichula J."/>
            <person name="Schaufler K."/>
            <person name="Gaca A."/>
            <person name="Sgardioli B."/>
            <person name="Wagenaar J."/>
            <person name="Strong T."/>
        </authorList>
    </citation>
    <scope>NUCLEOTIDE SEQUENCE [LARGE SCALE GENOMIC DNA]</scope>
    <source>
        <strain evidence="2 3">MJM16</strain>
    </source>
</reference>